<dbReference type="AlphaFoldDB" id="A0A8D3A1C8"/>
<protein>
    <recommendedName>
        <fullName evidence="4">Zinc finger PHD-type domain-containing protein</fullName>
    </recommendedName>
</protein>
<evidence type="ECO:0000256" key="3">
    <source>
        <dbReference type="ARBA" id="ARBA00022833"/>
    </source>
</evidence>
<accession>A0A8D3A1C8</accession>
<evidence type="ECO:0000313" key="6">
    <source>
        <dbReference type="Proteomes" id="UP000694558"/>
    </source>
</evidence>
<dbReference type="PANTHER" id="PTHR46386:SF1">
    <property type="entry name" value="NUCLEAR BODY PROTEIN SP140-LIKE PROTEIN"/>
    <property type="match status" value="1"/>
</dbReference>
<dbReference type="GO" id="GO:0000981">
    <property type="term" value="F:DNA-binding transcription factor activity, RNA polymerase II-specific"/>
    <property type="evidence" value="ECO:0007669"/>
    <property type="project" value="TreeGrafter"/>
</dbReference>
<dbReference type="SUPFAM" id="SSF57903">
    <property type="entry name" value="FYVE/PHD zinc finger"/>
    <property type="match status" value="1"/>
</dbReference>
<dbReference type="Pfam" id="PF00628">
    <property type="entry name" value="PHD"/>
    <property type="match status" value="1"/>
</dbReference>
<sequence length="82" mass="9203">TGFQCKDSGFHQGTLLCPKWSERQVEHSEARLEDSNEALCAVCQSGGDLLCCDKCPKAFHPACHVPSLLESPRQVWLHEMYL</sequence>
<keyword evidence="3" id="KW-0862">Zinc</keyword>
<keyword evidence="2" id="KW-0863">Zinc-finger</keyword>
<dbReference type="PANTHER" id="PTHR46386">
    <property type="entry name" value="NUCLEAR BODY PROTEIN SP140"/>
    <property type="match status" value="1"/>
</dbReference>
<dbReference type="SMART" id="SM00249">
    <property type="entry name" value="PHD"/>
    <property type="match status" value="1"/>
</dbReference>
<reference evidence="5" key="1">
    <citation type="submission" date="2023-05" db="EMBL/GenBank/DDBJ databases">
        <title>High-quality long-read genome of Scophthalmus maximus.</title>
        <authorList>
            <person name="Lien S."/>
            <person name="Martinez P."/>
        </authorList>
    </citation>
    <scope>NUCLEOTIDE SEQUENCE [LARGE SCALE GENOMIC DNA]</scope>
</reference>
<dbReference type="Gene3D" id="3.30.40.10">
    <property type="entry name" value="Zinc/RING finger domain, C3HC4 (zinc finger)"/>
    <property type="match status" value="1"/>
</dbReference>
<dbReference type="GO" id="GO:0008270">
    <property type="term" value="F:zinc ion binding"/>
    <property type="evidence" value="ECO:0007669"/>
    <property type="project" value="UniProtKB-KW"/>
</dbReference>
<dbReference type="InterPro" id="IPR013083">
    <property type="entry name" value="Znf_RING/FYVE/PHD"/>
</dbReference>
<organism evidence="5 6">
    <name type="scientific">Scophthalmus maximus</name>
    <name type="common">Turbot</name>
    <name type="synonym">Psetta maxima</name>
    <dbReference type="NCBI Taxonomy" id="52904"/>
    <lineage>
        <taxon>Eukaryota</taxon>
        <taxon>Metazoa</taxon>
        <taxon>Chordata</taxon>
        <taxon>Craniata</taxon>
        <taxon>Vertebrata</taxon>
        <taxon>Euteleostomi</taxon>
        <taxon>Actinopterygii</taxon>
        <taxon>Neopterygii</taxon>
        <taxon>Teleostei</taxon>
        <taxon>Neoteleostei</taxon>
        <taxon>Acanthomorphata</taxon>
        <taxon>Carangaria</taxon>
        <taxon>Pleuronectiformes</taxon>
        <taxon>Pleuronectoidei</taxon>
        <taxon>Scophthalmidae</taxon>
        <taxon>Scophthalmus</taxon>
    </lineage>
</organism>
<evidence type="ECO:0000256" key="2">
    <source>
        <dbReference type="ARBA" id="ARBA00022771"/>
    </source>
</evidence>
<keyword evidence="1" id="KW-0479">Metal-binding</keyword>
<dbReference type="GeneTree" id="ENSGT00940000175367"/>
<evidence type="ECO:0000256" key="1">
    <source>
        <dbReference type="ARBA" id="ARBA00022723"/>
    </source>
</evidence>
<dbReference type="Ensembl" id="ENSSMAT00000011105.2">
    <property type="protein sequence ID" value="ENSSMAP00000010961.2"/>
    <property type="gene ID" value="ENSSMAG00000006764.2"/>
</dbReference>
<dbReference type="Proteomes" id="UP000694558">
    <property type="component" value="Chromosome 10"/>
</dbReference>
<dbReference type="InterPro" id="IPR011011">
    <property type="entry name" value="Znf_FYVE_PHD"/>
</dbReference>
<proteinExistence type="predicted"/>
<evidence type="ECO:0000259" key="4">
    <source>
        <dbReference type="SMART" id="SM00249"/>
    </source>
</evidence>
<dbReference type="GO" id="GO:0005634">
    <property type="term" value="C:nucleus"/>
    <property type="evidence" value="ECO:0007669"/>
    <property type="project" value="TreeGrafter"/>
</dbReference>
<feature type="domain" description="Zinc finger PHD-type" evidence="4">
    <location>
        <begin position="39"/>
        <end position="82"/>
    </location>
</feature>
<dbReference type="InterPro" id="IPR001965">
    <property type="entry name" value="Znf_PHD"/>
</dbReference>
<dbReference type="InterPro" id="IPR019787">
    <property type="entry name" value="Znf_PHD-finger"/>
</dbReference>
<name>A0A8D3A1C8_SCOMX</name>
<dbReference type="InterPro" id="IPR043563">
    <property type="entry name" value="Sp110/Sp140/Sp140L-like"/>
</dbReference>
<reference evidence="5" key="2">
    <citation type="submission" date="2025-08" db="UniProtKB">
        <authorList>
            <consortium name="Ensembl"/>
        </authorList>
    </citation>
    <scope>IDENTIFICATION</scope>
</reference>
<evidence type="ECO:0000313" key="5">
    <source>
        <dbReference type="Ensembl" id="ENSSMAP00000010961.2"/>
    </source>
</evidence>